<feature type="compositionally biased region" description="Acidic residues" evidence="1">
    <location>
        <begin position="382"/>
        <end position="400"/>
    </location>
</feature>
<feature type="compositionally biased region" description="Acidic residues" evidence="1">
    <location>
        <begin position="52"/>
        <end position="76"/>
    </location>
</feature>
<feature type="region of interest" description="Disordered" evidence="1">
    <location>
        <begin position="1"/>
        <end position="76"/>
    </location>
</feature>
<organism evidence="2 3">
    <name type="scientific">Naegleria lovaniensis</name>
    <name type="common">Amoeba</name>
    <dbReference type="NCBI Taxonomy" id="51637"/>
    <lineage>
        <taxon>Eukaryota</taxon>
        <taxon>Discoba</taxon>
        <taxon>Heterolobosea</taxon>
        <taxon>Tetramitia</taxon>
        <taxon>Eutetramitia</taxon>
        <taxon>Vahlkampfiidae</taxon>
        <taxon>Naegleria</taxon>
    </lineage>
</organism>
<name>A0AA88GF96_NAELO</name>
<evidence type="ECO:0000313" key="2">
    <source>
        <dbReference type="EMBL" id="KAG2374274.1"/>
    </source>
</evidence>
<sequence>MSQKEEGSKEAIINTSTTTRPPTEEDSSFEKKLTTPPSSNTTPINNSQQQDQESDENDEDYEDYEDDSEDFEDIDNEILELAKLESKQDLLDQMMMQFVMGKDGTLIKTDHDPFAYEEGIGDESEDDDDDDYYDVDDDDEFDAELGEEFFNKMLNSVNKQKFDNVLSPMKKSKNNTPSKTKSVDIEEVDDAVELDLVTGGAREIMKQLEENEELDLENDQDFQDGIFHTFSIDTYPNLIQQISLFISTDICMSENSGYYNIFQSAMKRFYMDLKRYLLTQKVRKESNDPTLQVSTTMSSEDLKIRCYEVQPSVNYLQHIVTNAFLPKSNQHKSENILENNELVRIAKKVIQSKTEKKEKLSKIMKDFVWSEDFDTNRTSISGEEEMEEFDDDPDDPEYESVDNPDELDKLKRFKTNGGHIKLLKIGNFVPSVNYDGQYVLKASPLTQKLYYKLFTFLPRYYPHPKTFSEKQYLENILMTSSVSAKTFNTEVLRDFSRFKVSHLLSIEIDYEDIIGIHLQKVPISKSIQDHPLALLVLDLKQQPKFYTKRIYCTEFERNDSRERTDFTKNKQASQYSRHYVIGDDRELRRILSVMIHSDSSGRLAQIYEQGMQDISFQNEPSWKLTEEETPKFNKRENIEMAIPFNPDLPEGFLVYEDEEEEMLNHANYDSEMDEFDFKNIETVHLYDYPNASEE</sequence>
<evidence type="ECO:0000256" key="1">
    <source>
        <dbReference type="SAM" id="MobiDB-lite"/>
    </source>
</evidence>
<keyword evidence="3" id="KW-1185">Reference proteome</keyword>
<dbReference type="GeneID" id="68103298"/>
<feature type="region of interest" description="Disordered" evidence="1">
    <location>
        <begin position="380"/>
        <end position="400"/>
    </location>
</feature>
<dbReference type="AlphaFoldDB" id="A0AA88GF96"/>
<dbReference type="RefSeq" id="XP_044543448.1">
    <property type="nucleotide sequence ID" value="XM_044686433.1"/>
</dbReference>
<proteinExistence type="predicted"/>
<gene>
    <name evidence="2" type="ORF">C9374_010844</name>
</gene>
<accession>A0AA88GF96</accession>
<dbReference type="EMBL" id="PYSW02000046">
    <property type="protein sequence ID" value="KAG2374274.1"/>
    <property type="molecule type" value="Genomic_DNA"/>
</dbReference>
<reference evidence="2 3" key="1">
    <citation type="journal article" date="2018" name="BMC Genomics">
        <title>The genome of Naegleria lovaniensis, the basis for a comparative approach to unravel pathogenicity factors of the human pathogenic amoeba N. fowleri.</title>
        <authorList>
            <person name="Liechti N."/>
            <person name="Schurch N."/>
            <person name="Bruggmann R."/>
            <person name="Wittwer M."/>
        </authorList>
    </citation>
    <scope>NUCLEOTIDE SEQUENCE [LARGE SCALE GENOMIC DNA]</scope>
    <source>
        <strain evidence="2 3">ATCC 30569</strain>
    </source>
</reference>
<protein>
    <submittedName>
        <fullName evidence="2">Uncharacterized protein</fullName>
    </submittedName>
</protein>
<evidence type="ECO:0000313" key="3">
    <source>
        <dbReference type="Proteomes" id="UP000816034"/>
    </source>
</evidence>
<comment type="caution">
    <text evidence="2">The sequence shown here is derived from an EMBL/GenBank/DDBJ whole genome shotgun (WGS) entry which is preliminary data.</text>
</comment>
<dbReference type="Proteomes" id="UP000816034">
    <property type="component" value="Unassembled WGS sequence"/>
</dbReference>
<feature type="compositionally biased region" description="Low complexity" evidence="1">
    <location>
        <begin position="35"/>
        <end position="51"/>
    </location>
</feature>